<evidence type="ECO:0000313" key="3">
    <source>
        <dbReference type="Proteomes" id="UP000191663"/>
    </source>
</evidence>
<dbReference type="Gene3D" id="1.25.40.10">
    <property type="entry name" value="Tetratricopeptide repeat domain"/>
    <property type="match status" value="1"/>
</dbReference>
<name>A0A1V4QGC6_UNCW3</name>
<dbReference type="SUPFAM" id="SSF46689">
    <property type="entry name" value="Homeodomain-like"/>
    <property type="match status" value="1"/>
</dbReference>
<dbReference type="InterPro" id="IPR011990">
    <property type="entry name" value="TPR-like_helical_dom_sf"/>
</dbReference>
<dbReference type="InterPro" id="IPR009057">
    <property type="entry name" value="Homeodomain-like_sf"/>
</dbReference>
<gene>
    <name evidence="2" type="ORF">BXT86_03225</name>
</gene>
<comment type="caution">
    <text evidence="2">The sequence shown here is derived from an EMBL/GenBank/DDBJ whole genome shotgun (WGS) entry which is preliminary data.</text>
</comment>
<dbReference type="SUPFAM" id="SSF48452">
    <property type="entry name" value="TPR-like"/>
    <property type="match status" value="1"/>
</dbReference>
<organism evidence="2 3">
    <name type="scientific">candidate division WOR-3 bacterium 4484_100</name>
    <dbReference type="NCBI Taxonomy" id="1936077"/>
    <lineage>
        <taxon>Bacteria</taxon>
        <taxon>Bacteria division WOR-3</taxon>
    </lineage>
</organism>
<reference evidence="3" key="1">
    <citation type="submission" date="2017-01" db="EMBL/GenBank/DDBJ databases">
        <title>Novel pathways for hydrocarbon cycling and metabolic interdependencies in hydrothermal sediment communities.</title>
        <authorList>
            <person name="Dombrowski N."/>
            <person name="Seitz K."/>
            <person name="Teske A."/>
            <person name="Baker B."/>
        </authorList>
    </citation>
    <scope>NUCLEOTIDE SEQUENCE [LARGE SCALE GENOMIC DNA]</scope>
</reference>
<dbReference type="Proteomes" id="UP000191663">
    <property type="component" value="Unassembled WGS sequence"/>
</dbReference>
<dbReference type="InterPro" id="IPR019734">
    <property type="entry name" value="TPR_rpt"/>
</dbReference>
<dbReference type="Pfam" id="PF13384">
    <property type="entry name" value="HTH_23"/>
    <property type="match status" value="1"/>
</dbReference>
<protein>
    <submittedName>
        <fullName evidence="2">Uncharacterized protein</fullName>
    </submittedName>
</protein>
<evidence type="ECO:0000313" key="2">
    <source>
        <dbReference type="EMBL" id="OPX18047.1"/>
    </source>
</evidence>
<dbReference type="PROSITE" id="PS50005">
    <property type="entry name" value="TPR"/>
    <property type="match status" value="1"/>
</dbReference>
<feature type="repeat" description="TPR" evidence="1">
    <location>
        <begin position="293"/>
        <end position="326"/>
    </location>
</feature>
<dbReference type="EMBL" id="MUKB01000046">
    <property type="protein sequence ID" value="OPX18047.1"/>
    <property type="molecule type" value="Genomic_DNA"/>
</dbReference>
<feature type="non-terminal residue" evidence="2">
    <location>
        <position position="722"/>
    </location>
</feature>
<keyword evidence="1" id="KW-0802">TPR repeat</keyword>
<proteinExistence type="predicted"/>
<accession>A0A1V4QGC6</accession>
<evidence type="ECO:0000256" key="1">
    <source>
        <dbReference type="PROSITE-ProRule" id="PRU00339"/>
    </source>
</evidence>
<sequence>MSKVNNNQRCRAVQAYIKSGSLRKTAKKFNMPSTTLWRWVKRYNNGLNREVYMKPWNRPANSVEKRVMSLKEKHPWITIESAKKILKKEGFKISHKGIYSIWKRYNLVNRSPENVFTTMARLSPESRRVIEYIEFILSQNPTNKIIKKVADILNALPSFPLEYEEILKKIPERYLSLSRRLNKLDAEFMEMPKSVVYQKAKRLRKAFEKKGYIYSSVLAGITEILSLHWMRTPEEELQLNALLRKRLRNLREPVINMALTFLAGTANCELLNAEQAFYYARKCKKLLHSLHHKNSYIIVGDLMTFITDYADALKYYNQALRLEKGETDTNFHLKISLASVIAGNYKRTRSLLPPDLKIGPDSEHYETYTLIKALLYLGLGNLEKATFFLRECLRRSEKSRFRNYIYTTAFCLAVIEQALGNEKEARTILQRYLPLFKKYRIDRHRIMIEFLLGRANISSIKLPIFQMVNHLEYAQKSLKIKDYKKALNYARNKGLLGFYHRVIVFFPRLITHILEKGQNPGLPRRLLHLPIFRCDIPVYYVKFLGKLIIYRNRKYLKISLRPKEKSFIIHLALRMGEPGKSVLINQLYKNFWPRSKDPSSQLSHLLVQIKKRLRLPSHLLVISQARDNKRLVNKGIYLTTDYKDFELSLVQARALLNAGEWHYARKKYISAFNLFRGRPFERMFDDWSEQMRQAILNRLENGLQEFIEQCLIHKNAKDAKKV</sequence>
<dbReference type="AlphaFoldDB" id="A0A1V4QGC6"/>